<evidence type="ECO:0000259" key="3">
    <source>
        <dbReference type="PROSITE" id="PS50164"/>
    </source>
</evidence>
<organism evidence="4 5">
    <name type="scientific">Sphingomonas astaxanthinifaciens DSM 22298</name>
    <dbReference type="NCBI Taxonomy" id="1123267"/>
    <lineage>
        <taxon>Bacteria</taxon>
        <taxon>Pseudomonadati</taxon>
        <taxon>Pseudomonadota</taxon>
        <taxon>Alphaproteobacteria</taxon>
        <taxon>Sphingomonadales</taxon>
        <taxon>Sphingomonadaceae</taxon>
        <taxon>Sphingomonas</taxon>
    </lineage>
</organism>
<dbReference type="Pfam" id="PF01541">
    <property type="entry name" value="GIY-YIG"/>
    <property type="match status" value="1"/>
</dbReference>
<feature type="region of interest" description="Disordered" evidence="2">
    <location>
        <begin position="91"/>
        <end position="117"/>
    </location>
</feature>
<evidence type="ECO:0000313" key="5">
    <source>
        <dbReference type="Proteomes" id="UP001156703"/>
    </source>
</evidence>
<dbReference type="InterPro" id="IPR035901">
    <property type="entry name" value="GIY-YIG_endonuc_sf"/>
</dbReference>
<evidence type="ECO:0000256" key="1">
    <source>
        <dbReference type="ARBA" id="ARBA00007435"/>
    </source>
</evidence>
<keyword evidence="5" id="KW-1185">Reference proteome</keyword>
<dbReference type="InterPro" id="IPR050190">
    <property type="entry name" value="UPF0213_domain"/>
</dbReference>
<accession>A0ABQ5Z8J7</accession>
<dbReference type="Gene3D" id="3.40.1440.10">
    <property type="entry name" value="GIY-YIG endonuclease"/>
    <property type="match status" value="1"/>
</dbReference>
<protein>
    <recommendedName>
        <fullName evidence="3">GIY-YIG domain-containing protein</fullName>
    </recommendedName>
</protein>
<sequence length="117" mass="13703">MQLHFWVYMLRCSDGSYYVGQTDDLEKRLAEHQDGLHEGYTRRRRPVRLVWSESTGRREEALAFERRIKGWTRAKKEALIIGDWETIKALSEPPHERASTSLSTNEPCKMIPNPRSS</sequence>
<comment type="similarity">
    <text evidence="1">Belongs to the UPF0213 family.</text>
</comment>
<evidence type="ECO:0000313" key="4">
    <source>
        <dbReference type="EMBL" id="GLR46897.1"/>
    </source>
</evidence>
<gene>
    <name evidence="4" type="ORF">GCM10007925_06080</name>
</gene>
<name>A0ABQ5Z8J7_9SPHN</name>
<evidence type="ECO:0000256" key="2">
    <source>
        <dbReference type="SAM" id="MobiDB-lite"/>
    </source>
</evidence>
<comment type="caution">
    <text evidence="4">The sequence shown here is derived from an EMBL/GenBank/DDBJ whole genome shotgun (WGS) entry which is preliminary data.</text>
</comment>
<dbReference type="PANTHER" id="PTHR34477">
    <property type="entry name" value="UPF0213 PROTEIN YHBQ"/>
    <property type="match status" value="1"/>
</dbReference>
<proteinExistence type="inferred from homology"/>
<reference evidence="5" key="1">
    <citation type="journal article" date="2019" name="Int. J. Syst. Evol. Microbiol.">
        <title>The Global Catalogue of Microorganisms (GCM) 10K type strain sequencing project: providing services to taxonomists for standard genome sequencing and annotation.</title>
        <authorList>
            <consortium name="The Broad Institute Genomics Platform"/>
            <consortium name="The Broad Institute Genome Sequencing Center for Infectious Disease"/>
            <person name="Wu L."/>
            <person name="Ma J."/>
        </authorList>
    </citation>
    <scope>NUCLEOTIDE SEQUENCE [LARGE SCALE GENOMIC DNA]</scope>
    <source>
        <strain evidence="5">NBRC 102146</strain>
    </source>
</reference>
<dbReference type="PANTHER" id="PTHR34477:SF1">
    <property type="entry name" value="UPF0213 PROTEIN YHBQ"/>
    <property type="match status" value="1"/>
</dbReference>
<dbReference type="PROSITE" id="PS50164">
    <property type="entry name" value="GIY_YIG"/>
    <property type="match status" value="1"/>
</dbReference>
<dbReference type="RefSeq" id="WP_245605161.1">
    <property type="nucleotide sequence ID" value="NZ_BSOO01000004.1"/>
</dbReference>
<dbReference type="EMBL" id="BSOO01000004">
    <property type="protein sequence ID" value="GLR46897.1"/>
    <property type="molecule type" value="Genomic_DNA"/>
</dbReference>
<dbReference type="SUPFAM" id="SSF82771">
    <property type="entry name" value="GIY-YIG endonuclease"/>
    <property type="match status" value="1"/>
</dbReference>
<feature type="domain" description="GIY-YIG" evidence="3">
    <location>
        <begin position="3"/>
        <end position="78"/>
    </location>
</feature>
<dbReference type="Proteomes" id="UP001156703">
    <property type="component" value="Unassembled WGS sequence"/>
</dbReference>
<dbReference type="CDD" id="cd10456">
    <property type="entry name" value="GIY-YIG_UPF0213"/>
    <property type="match status" value="1"/>
</dbReference>
<dbReference type="SMART" id="SM00465">
    <property type="entry name" value="GIYc"/>
    <property type="match status" value="1"/>
</dbReference>
<dbReference type="InterPro" id="IPR000305">
    <property type="entry name" value="GIY-YIG_endonuc"/>
</dbReference>